<feature type="transmembrane region" description="Helical" evidence="6">
    <location>
        <begin position="172"/>
        <end position="191"/>
    </location>
</feature>
<feature type="transmembrane region" description="Helical" evidence="6">
    <location>
        <begin position="146"/>
        <end position="166"/>
    </location>
</feature>
<reference evidence="8" key="1">
    <citation type="submission" date="2020-10" db="EMBL/GenBank/DDBJ databases">
        <authorList>
            <person name="Gilroy R."/>
        </authorList>
    </citation>
    <scope>NUCLEOTIDE SEQUENCE</scope>
    <source>
        <strain evidence="8">CHK188-20938</strain>
    </source>
</reference>
<dbReference type="SUPFAM" id="SSF103473">
    <property type="entry name" value="MFS general substrate transporter"/>
    <property type="match status" value="1"/>
</dbReference>
<accession>A0A9D1P372</accession>
<evidence type="ECO:0000256" key="1">
    <source>
        <dbReference type="ARBA" id="ARBA00004651"/>
    </source>
</evidence>
<dbReference type="InterPro" id="IPR036259">
    <property type="entry name" value="MFS_trans_sf"/>
</dbReference>
<feature type="transmembrane region" description="Helical" evidence="6">
    <location>
        <begin position="82"/>
        <end position="100"/>
    </location>
</feature>
<reference evidence="8" key="2">
    <citation type="journal article" date="2021" name="PeerJ">
        <title>Extensive microbial diversity within the chicken gut microbiome revealed by metagenomics and culture.</title>
        <authorList>
            <person name="Gilroy R."/>
            <person name="Ravi A."/>
            <person name="Getino M."/>
            <person name="Pursley I."/>
            <person name="Horton D.L."/>
            <person name="Alikhan N.F."/>
            <person name="Baker D."/>
            <person name="Gharbi K."/>
            <person name="Hall N."/>
            <person name="Watson M."/>
            <person name="Adriaenssens E.M."/>
            <person name="Foster-Nyarko E."/>
            <person name="Jarju S."/>
            <person name="Secka A."/>
            <person name="Antonio M."/>
            <person name="Oren A."/>
            <person name="Chaudhuri R.R."/>
            <person name="La Ragione R."/>
            <person name="Hildebrand F."/>
            <person name="Pallen M.J."/>
        </authorList>
    </citation>
    <scope>NUCLEOTIDE SEQUENCE</scope>
    <source>
        <strain evidence="8">CHK188-20938</strain>
    </source>
</reference>
<evidence type="ECO:0000256" key="5">
    <source>
        <dbReference type="ARBA" id="ARBA00023136"/>
    </source>
</evidence>
<proteinExistence type="predicted"/>
<feature type="transmembrane region" description="Helical" evidence="6">
    <location>
        <begin position="356"/>
        <end position="378"/>
    </location>
</feature>
<comment type="caution">
    <text evidence="8">The sequence shown here is derived from an EMBL/GenBank/DDBJ whole genome shotgun (WGS) entry which is preliminary data.</text>
</comment>
<keyword evidence="2" id="KW-0813">Transport</keyword>
<dbReference type="EMBL" id="DVOO01000013">
    <property type="protein sequence ID" value="HIV25131.1"/>
    <property type="molecule type" value="Genomic_DNA"/>
</dbReference>
<dbReference type="Proteomes" id="UP000824169">
    <property type="component" value="Unassembled WGS sequence"/>
</dbReference>
<feature type="transmembrane region" description="Helical" evidence="6">
    <location>
        <begin position="268"/>
        <end position="286"/>
    </location>
</feature>
<evidence type="ECO:0000256" key="6">
    <source>
        <dbReference type="SAM" id="Phobius"/>
    </source>
</evidence>
<evidence type="ECO:0000259" key="7">
    <source>
        <dbReference type="PROSITE" id="PS50850"/>
    </source>
</evidence>
<dbReference type="InterPro" id="IPR050495">
    <property type="entry name" value="ATG22/LtaA_families"/>
</dbReference>
<dbReference type="InterPro" id="IPR024671">
    <property type="entry name" value="Atg22-like"/>
</dbReference>
<dbReference type="Pfam" id="PF11700">
    <property type="entry name" value="ATG22"/>
    <property type="match status" value="1"/>
</dbReference>
<feature type="transmembrane region" description="Helical" evidence="6">
    <location>
        <begin position="106"/>
        <end position="125"/>
    </location>
</feature>
<dbReference type="InterPro" id="IPR020846">
    <property type="entry name" value="MFS_dom"/>
</dbReference>
<evidence type="ECO:0000313" key="9">
    <source>
        <dbReference type="Proteomes" id="UP000824169"/>
    </source>
</evidence>
<evidence type="ECO:0000313" key="8">
    <source>
        <dbReference type="EMBL" id="HIV25131.1"/>
    </source>
</evidence>
<feature type="transmembrane region" description="Helical" evidence="6">
    <location>
        <begin position="298"/>
        <end position="316"/>
    </location>
</feature>
<feature type="transmembrane region" description="Helical" evidence="6">
    <location>
        <begin position="12"/>
        <end position="37"/>
    </location>
</feature>
<dbReference type="GO" id="GO:0005886">
    <property type="term" value="C:plasma membrane"/>
    <property type="evidence" value="ECO:0007669"/>
    <property type="project" value="UniProtKB-SubCell"/>
</dbReference>
<evidence type="ECO:0000256" key="2">
    <source>
        <dbReference type="ARBA" id="ARBA00022448"/>
    </source>
</evidence>
<keyword evidence="3 6" id="KW-0812">Transmembrane</keyword>
<dbReference type="Gene3D" id="1.20.1250.20">
    <property type="entry name" value="MFS general substrate transporter like domains"/>
    <property type="match status" value="1"/>
</dbReference>
<evidence type="ECO:0000256" key="3">
    <source>
        <dbReference type="ARBA" id="ARBA00022692"/>
    </source>
</evidence>
<feature type="transmembrane region" description="Helical" evidence="6">
    <location>
        <begin position="49"/>
        <end position="70"/>
    </location>
</feature>
<dbReference type="GO" id="GO:0022857">
    <property type="term" value="F:transmembrane transporter activity"/>
    <property type="evidence" value="ECO:0007669"/>
    <property type="project" value="InterPro"/>
</dbReference>
<name>A0A9D1P372_9FIRM</name>
<keyword evidence="4 6" id="KW-1133">Transmembrane helix</keyword>
<dbReference type="PANTHER" id="PTHR23519">
    <property type="entry name" value="AUTOPHAGY-RELATED PROTEIN 22"/>
    <property type="match status" value="1"/>
</dbReference>
<comment type="subcellular location">
    <subcellularLocation>
        <location evidence="1">Cell membrane</location>
        <topology evidence="1">Multi-pass membrane protein</topology>
    </subcellularLocation>
</comment>
<feature type="domain" description="Major facilitator superfamily (MFS) profile" evidence="7">
    <location>
        <begin position="1"/>
        <end position="408"/>
    </location>
</feature>
<organism evidence="8 9">
    <name type="scientific">Candidatus Scatomonas pullistercoris</name>
    <dbReference type="NCBI Taxonomy" id="2840920"/>
    <lineage>
        <taxon>Bacteria</taxon>
        <taxon>Bacillati</taxon>
        <taxon>Bacillota</taxon>
        <taxon>Clostridia</taxon>
        <taxon>Lachnospirales</taxon>
        <taxon>Lachnospiraceae</taxon>
        <taxon>Lachnospiraceae incertae sedis</taxon>
        <taxon>Candidatus Scatomonas</taxon>
    </lineage>
</organism>
<dbReference type="PROSITE" id="PS50850">
    <property type="entry name" value="MFS"/>
    <property type="match status" value="1"/>
</dbReference>
<feature type="transmembrane region" description="Helical" evidence="6">
    <location>
        <begin position="234"/>
        <end position="256"/>
    </location>
</feature>
<dbReference type="AlphaFoldDB" id="A0A9D1P372"/>
<dbReference type="PANTHER" id="PTHR23519:SF1">
    <property type="entry name" value="AUTOPHAGY-RELATED PROTEIN 22"/>
    <property type="match status" value="1"/>
</dbReference>
<sequence length="415" mass="45787">MKFKMHSLEKRWVLYDVGNSAFTLMVSTIIPIFFNYLAENAGISDVNYLAFWGYAASVSTVLVALLGPVLGSVSDFRGRRKGVFLTVLLLGSAGCIFLGFLTSWIWFLVLFVLTRTAYSLSLVIYDSMLPDVTTEERMDELSARGYAWGYIGSCIPFVICLLLVLFCDRLGLSMAAAMGIAFVLTAAWWLGMSLPLLRLYRQTYYVETASRPVRGAFRNLGMVFGELRKNKKTLFFLVAFFFYIDGVYTIIDMATAYGTALGLDTTGLLLALLMTQLAAFPAALVFGRLSRKYAAGRLIGICIAAYFCIAIYGMFLTHSYQFWILAFCVGIFQGAVQSLSRSYFARLIPPGKSGEYFGIYDIFGKGASFMGTMLVSVVSQASGSTNLGVGALAVLFLIGFLLFRQTDKIQEKGKG</sequence>
<gene>
    <name evidence="8" type="ORF">IAB71_04985</name>
</gene>
<keyword evidence="5 6" id="KW-0472">Membrane</keyword>
<feature type="transmembrane region" description="Helical" evidence="6">
    <location>
        <begin position="384"/>
        <end position="403"/>
    </location>
</feature>
<feature type="transmembrane region" description="Helical" evidence="6">
    <location>
        <begin position="322"/>
        <end position="344"/>
    </location>
</feature>
<evidence type="ECO:0000256" key="4">
    <source>
        <dbReference type="ARBA" id="ARBA00022989"/>
    </source>
</evidence>
<protein>
    <submittedName>
        <fullName evidence="8">MFS transporter</fullName>
    </submittedName>
</protein>